<evidence type="ECO:0000256" key="1">
    <source>
        <dbReference type="SAM" id="Phobius"/>
    </source>
</evidence>
<dbReference type="RefSeq" id="WP_220168125.1">
    <property type="nucleotide sequence ID" value="NZ_JAIBOA010000013.1"/>
</dbReference>
<feature type="transmembrane region" description="Helical" evidence="1">
    <location>
        <begin position="145"/>
        <end position="165"/>
    </location>
</feature>
<keyword evidence="3" id="KW-1185">Reference proteome</keyword>
<dbReference type="Proteomes" id="UP000774570">
    <property type="component" value="Unassembled WGS sequence"/>
</dbReference>
<protein>
    <recommendedName>
        <fullName evidence="4">DUF2079 domain-containing protein</fullName>
    </recommendedName>
</protein>
<name>A0ABS7FWU1_9ACTN</name>
<gene>
    <name evidence="2" type="ORF">K1Y72_21110</name>
</gene>
<feature type="transmembrane region" description="Helical" evidence="1">
    <location>
        <begin position="255"/>
        <end position="276"/>
    </location>
</feature>
<accession>A0ABS7FWU1</accession>
<feature type="transmembrane region" description="Helical" evidence="1">
    <location>
        <begin position="118"/>
        <end position="138"/>
    </location>
</feature>
<feature type="transmembrane region" description="Helical" evidence="1">
    <location>
        <begin position="315"/>
        <end position="333"/>
    </location>
</feature>
<evidence type="ECO:0000313" key="3">
    <source>
        <dbReference type="Proteomes" id="UP000774570"/>
    </source>
</evidence>
<proteinExistence type="predicted"/>
<sequence>MRTLEERYRRLLGLYPAGQRREMLDVLLDAARPGQTRPSAADTADLLVGAVRLHLRRAVAGRGAPVGWPAALSIAGFVALAALLADGLRFAANIPFEVRMIQLDRAERYPGAGGYASLVDHFSTAPLWAAWAVIAVLVRRGARRAALLTAGAVIAVQVPIALYGTTDPDRGWAATHAYANVSLPLGLLVILSLAASPGPAQGARLLGRRAVAGVLALNGAAAFVTTYLVLLPSVPSPTAGTPRPEGTAWSHVIEIWSAAVWTVVVGAAVLVAGALWRSGAGRRAVVLLALPGAPPVLQYAGPHLSDFYFQNPSEVVVAGLTAAGVALAAVRLAEIPGRRRARP</sequence>
<organism evidence="2 3">
    <name type="scientific">Actinomadura parmotrematis</name>
    <dbReference type="NCBI Taxonomy" id="2864039"/>
    <lineage>
        <taxon>Bacteria</taxon>
        <taxon>Bacillati</taxon>
        <taxon>Actinomycetota</taxon>
        <taxon>Actinomycetes</taxon>
        <taxon>Streptosporangiales</taxon>
        <taxon>Thermomonosporaceae</taxon>
        <taxon>Actinomadura</taxon>
    </lineage>
</organism>
<evidence type="ECO:0000313" key="2">
    <source>
        <dbReference type="EMBL" id="MBW8484896.1"/>
    </source>
</evidence>
<dbReference type="EMBL" id="JAIBOA010000013">
    <property type="protein sequence ID" value="MBW8484896.1"/>
    <property type="molecule type" value="Genomic_DNA"/>
</dbReference>
<feature type="transmembrane region" description="Helical" evidence="1">
    <location>
        <begin position="210"/>
        <end position="235"/>
    </location>
</feature>
<keyword evidence="1" id="KW-1133">Transmembrane helix</keyword>
<keyword evidence="1" id="KW-0472">Membrane</keyword>
<feature type="transmembrane region" description="Helical" evidence="1">
    <location>
        <begin position="283"/>
        <end position="300"/>
    </location>
</feature>
<feature type="transmembrane region" description="Helical" evidence="1">
    <location>
        <begin position="177"/>
        <end position="198"/>
    </location>
</feature>
<evidence type="ECO:0008006" key="4">
    <source>
        <dbReference type="Google" id="ProtNLM"/>
    </source>
</evidence>
<feature type="transmembrane region" description="Helical" evidence="1">
    <location>
        <begin position="66"/>
        <end position="85"/>
    </location>
</feature>
<keyword evidence="1" id="KW-0812">Transmembrane</keyword>
<reference evidence="2 3" key="1">
    <citation type="submission" date="2021-07" db="EMBL/GenBank/DDBJ databases">
        <title>Actinomadura sp. PM05-2 isolated from lichen.</title>
        <authorList>
            <person name="Somphong A."/>
            <person name="Phongsopitanun W."/>
            <person name="Tanasupawat S."/>
            <person name="Peongsungnone V."/>
        </authorList>
    </citation>
    <scope>NUCLEOTIDE SEQUENCE [LARGE SCALE GENOMIC DNA]</scope>
    <source>
        <strain evidence="2 3">PM05-2</strain>
    </source>
</reference>
<comment type="caution">
    <text evidence="2">The sequence shown here is derived from an EMBL/GenBank/DDBJ whole genome shotgun (WGS) entry which is preliminary data.</text>
</comment>